<evidence type="ECO:0000313" key="2">
    <source>
        <dbReference type="Proteomes" id="UP001145742"/>
    </source>
</evidence>
<dbReference type="EMBL" id="WHWB01032662">
    <property type="protein sequence ID" value="KAJ7424516.1"/>
    <property type="molecule type" value="Genomic_DNA"/>
</dbReference>
<comment type="caution">
    <text evidence="1">The sequence shown here is derived from an EMBL/GenBank/DDBJ whole genome shotgun (WGS) entry which is preliminary data.</text>
</comment>
<protein>
    <submittedName>
        <fullName evidence="1">Uncharacterized protein</fullName>
    </submittedName>
</protein>
<proteinExistence type="predicted"/>
<name>A0ABQ9DQF7_9PASS</name>
<accession>A0ABQ9DQF7</accession>
<evidence type="ECO:0000313" key="1">
    <source>
        <dbReference type="EMBL" id="KAJ7424516.1"/>
    </source>
</evidence>
<organism evidence="1 2">
    <name type="scientific">Willisornis vidua</name>
    <name type="common">Xingu scale-backed antbird</name>
    <dbReference type="NCBI Taxonomy" id="1566151"/>
    <lineage>
        <taxon>Eukaryota</taxon>
        <taxon>Metazoa</taxon>
        <taxon>Chordata</taxon>
        <taxon>Craniata</taxon>
        <taxon>Vertebrata</taxon>
        <taxon>Euteleostomi</taxon>
        <taxon>Archelosauria</taxon>
        <taxon>Archosauria</taxon>
        <taxon>Dinosauria</taxon>
        <taxon>Saurischia</taxon>
        <taxon>Theropoda</taxon>
        <taxon>Coelurosauria</taxon>
        <taxon>Aves</taxon>
        <taxon>Neognathae</taxon>
        <taxon>Neoaves</taxon>
        <taxon>Telluraves</taxon>
        <taxon>Australaves</taxon>
        <taxon>Passeriformes</taxon>
        <taxon>Thamnophilidae</taxon>
        <taxon>Willisornis</taxon>
    </lineage>
</organism>
<dbReference type="Proteomes" id="UP001145742">
    <property type="component" value="Unassembled WGS sequence"/>
</dbReference>
<gene>
    <name evidence="1" type="ORF">WISP_28390</name>
</gene>
<sequence length="76" mass="9132">MEGTKKRSDKHMKEWYRADPALDILASVEDFLHCFGFSDHLSWHIFTALHNRRVWWRPVHDLGLCQRKLVWRKGGN</sequence>
<keyword evidence="2" id="KW-1185">Reference proteome</keyword>
<reference evidence="1" key="1">
    <citation type="submission" date="2019-10" db="EMBL/GenBank/DDBJ databases">
        <authorList>
            <person name="Soares A.E.R."/>
            <person name="Aleixo A."/>
            <person name="Schneider P."/>
            <person name="Miyaki C.Y."/>
            <person name="Schneider M.P."/>
            <person name="Mello C."/>
            <person name="Vasconcelos A.T.R."/>
        </authorList>
    </citation>
    <scope>NUCLEOTIDE SEQUENCE</scope>
    <source>
        <tissue evidence="1">Muscle</tissue>
    </source>
</reference>